<sequence length="502" mass="51756">MFAYSTEAIRLSENPMIAAAQPDALMKQAAQAVAEAAVCIVPSASAAITVVAGTGGNGGDGLYAGAILAQLGYRVHAVLTGESAHEPALAAFVQAGGCVDKRAPRADLVIDAILGLGGTPGLRDAAWQTWQAATAGDPLVLAVDVPSGIAADTGTAGEQHVVADATITFGAARIAHAVATECGEVLVADINVPDAGGSLATAIASHTPELQLYHAIERERYPWPEHFRRPERLHIHESLEPGASHNKYSGGVVGVVAGSAHYPGAAVLTATAAVRATSSMVRYVGPCAREVVRACPEVVATDTLIDAGRVQAWAYGPGAGDTDALGDLLEREEPLVIDADGITQLAQEPALRELMHARNKSGRSTLLTPHEGEFWRLASCYGDAIPAADRVAAVRRLARETGCAILLKGRITTICVGDTVTCVDARNSWAATPGSGDVLTGLLGAWIACNGLDSIALCVALHATAAWLSAHTEYGLAPTSALRIANAIPRATALLSQDGKLR</sequence>
<evidence type="ECO:0000256" key="14">
    <source>
        <dbReference type="ARBA" id="ARBA00025153"/>
    </source>
</evidence>
<dbReference type="GO" id="GO:0005524">
    <property type="term" value="F:ATP binding"/>
    <property type="evidence" value="ECO:0007669"/>
    <property type="project" value="UniProtKB-UniRule"/>
</dbReference>
<name>A0A6I8MIZ9_9CORY</name>
<comment type="catalytic activity">
    <reaction evidence="1 18 19">
        <text>(6R)-NADHX = (6S)-NADHX</text>
        <dbReference type="Rhea" id="RHEA:32215"/>
        <dbReference type="ChEBI" id="CHEBI:64074"/>
        <dbReference type="ChEBI" id="CHEBI:64075"/>
        <dbReference type="EC" id="5.1.99.6"/>
    </reaction>
</comment>
<feature type="binding site" evidence="18">
    <location>
        <position position="147"/>
    </location>
    <ligand>
        <name>K(+)</name>
        <dbReference type="ChEBI" id="CHEBI:29103"/>
    </ligand>
</feature>
<dbReference type="EC" id="5.1.99.6" evidence="19"/>
<feature type="binding site" evidence="17">
    <location>
        <position position="318"/>
    </location>
    <ligand>
        <name>(6S)-NADPHX</name>
        <dbReference type="ChEBI" id="CHEBI:64076"/>
    </ligand>
</feature>
<proteinExistence type="inferred from homology"/>
<dbReference type="Pfam" id="PF01256">
    <property type="entry name" value="Carb_kinase"/>
    <property type="match status" value="1"/>
</dbReference>
<keyword evidence="7 17" id="KW-0067">ATP-binding</keyword>
<keyword evidence="12 17" id="KW-0456">Lyase</keyword>
<dbReference type="EC" id="4.2.1.136" evidence="19"/>
<evidence type="ECO:0000256" key="6">
    <source>
        <dbReference type="ARBA" id="ARBA00022741"/>
    </source>
</evidence>
<evidence type="ECO:0000256" key="17">
    <source>
        <dbReference type="HAMAP-Rule" id="MF_01965"/>
    </source>
</evidence>
<evidence type="ECO:0000256" key="4">
    <source>
        <dbReference type="ARBA" id="ARBA00009524"/>
    </source>
</evidence>
<comment type="cofactor">
    <cofactor evidence="17">
        <name>Mg(2+)</name>
        <dbReference type="ChEBI" id="CHEBI:18420"/>
    </cofactor>
</comment>
<feature type="binding site" evidence="18">
    <location>
        <begin position="115"/>
        <end position="121"/>
    </location>
    <ligand>
        <name>(6S)-NADPHX</name>
        <dbReference type="ChEBI" id="CHEBI:64076"/>
    </ligand>
</feature>
<dbReference type="InterPro" id="IPR036652">
    <property type="entry name" value="YjeF_N_dom_sf"/>
</dbReference>
<dbReference type="InterPro" id="IPR000631">
    <property type="entry name" value="CARKD"/>
</dbReference>
<comment type="similarity">
    <text evidence="3 19">In the N-terminal section; belongs to the NnrE/AIBP family.</text>
</comment>
<reference evidence="22 23" key="1">
    <citation type="submission" date="2019-11" db="EMBL/GenBank/DDBJ databases">
        <authorList>
            <person name="Brisse S."/>
        </authorList>
    </citation>
    <scope>NUCLEOTIDE SEQUENCE [LARGE SCALE GENOMIC DNA]</scope>
    <source>
        <strain evidence="22">FRC0190</strain>
    </source>
</reference>
<evidence type="ECO:0000313" key="22">
    <source>
        <dbReference type="EMBL" id="VZH86430.1"/>
    </source>
</evidence>
<feature type="domain" description="YjeF C-terminal" evidence="20">
    <location>
        <begin position="230"/>
        <end position="495"/>
    </location>
</feature>
<dbReference type="PIRSF" id="PIRSF017184">
    <property type="entry name" value="Nnr"/>
    <property type="match status" value="1"/>
</dbReference>
<evidence type="ECO:0000256" key="18">
    <source>
        <dbReference type="HAMAP-Rule" id="MF_01966"/>
    </source>
</evidence>
<dbReference type="PANTHER" id="PTHR12592:SF0">
    <property type="entry name" value="ATP-DEPENDENT (S)-NAD(P)H-HYDRATE DEHYDRATASE"/>
    <property type="match status" value="1"/>
</dbReference>
<comment type="similarity">
    <text evidence="4 19">In the C-terminal section; belongs to the NnrD/CARKD family.</text>
</comment>
<dbReference type="SUPFAM" id="SSF53613">
    <property type="entry name" value="Ribokinase-like"/>
    <property type="match status" value="1"/>
</dbReference>
<dbReference type="KEGG" id="crf:FRC0190_02340"/>
<dbReference type="InterPro" id="IPR029056">
    <property type="entry name" value="Ribokinase-like"/>
</dbReference>
<feature type="binding site" evidence="17">
    <location>
        <position position="437"/>
    </location>
    <ligand>
        <name>(6S)-NADPHX</name>
        <dbReference type="ChEBI" id="CHEBI:64076"/>
    </ligand>
</feature>
<comment type="catalytic activity">
    <reaction evidence="2 18 19">
        <text>(6R)-NADPHX = (6S)-NADPHX</text>
        <dbReference type="Rhea" id="RHEA:32227"/>
        <dbReference type="ChEBI" id="CHEBI:64076"/>
        <dbReference type="ChEBI" id="CHEBI:64077"/>
        <dbReference type="EC" id="5.1.99.6"/>
    </reaction>
</comment>
<dbReference type="GO" id="GO:0052855">
    <property type="term" value="F:ADP-dependent NAD(P)H-hydrate dehydratase activity"/>
    <property type="evidence" value="ECO:0007669"/>
    <property type="project" value="UniProtKB-UniRule"/>
</dbReference>
<comment type="subunit">
    <text evidence="17">Homotetramer.</text>
</comment>
<comment type="cofactor">
    <cofactor evidence="18 19">
        <name>K(+)</name>
        <dbReference type="ChEBI" id="CHEBI:29103"/>
    </cofactor>
    <text evidence="18 19">Binds 1 potassium ion per subunit.</text>
</comment>
<evidence type="ECO:0000256" key="1">
    <source>
        <dbReference type="ARBA" id="ARBA00000013"/>
    </source>
</evidence>
<dbReference type="InterPro" id="IPR004443">
    <property type="entry name" value="YjeF_N_dom"/>
</dbReference>
<comment type="caution">
    <text evidence="18">Lacks conserved residue(s) required for the propagation of feature annotation.</text>
</comment>
<dbReference type="SUPFAM" id="SSF64153">
    <property type="entry name" value="YjeF N-terminal domain-like"/>
    <property type="match status" value="1"/>
</dbReference>
<evidence type="ECO:0000259" key="20">
    <source>
        <dbReference type="PROSITE" id="PS51383"/>
    </source>
</evidence>
<keyword evidence="13" id="KW-0511">Multifunctional enzyme</keyword>
<feature type="binding site" evidence="17">
    <location>
        <begin position="408"/>
        <end position="412"/>
    </location>
    <ligand>
        <name>AMP</name>
        <dbReference type="ChEBI" id="CHEBI:456215"/>
    </ligand>
</feature>
<comment type="function">
    <text evidence="18">Catalyzes the epimerization of the S- and R-forms of NAD(P)HX, a damaged form of NAD(P)H that is a result of enzymatic or heat-dependent hydration. This is a prerequisite for the S-specific NAD(P)H-hydrate dehydratase to allow the repair of both epimers of NAD(P)HX.</text>
</comment>
<feature type="binding site" evidence="18">
    <location>
        <position position="57"/>
    </location>
    <ligand>
        <name>K(+)</name>
        <dbReference type="ChEBI" id="CHEBI:29103"/>
    </ligand>
</feature>
<dbReference type="CDD" id="cd01171">
    <property type="entry name" value="YXKO-related"/>
    <property type="match status" value="1"/>
</dbReference>
<dbReference type="RefSeq" id="WP_155874413.1">
    <property type="nucleotide sequence ID" value="NZ_LR738855.1"/>
</dbReference>
<dbReference type="Gene3D" id="3.40.50.10260">
    <property type="entry name" value="YjeF N-terminal domain"/>
    <property type="match status" value="1"/>
</dbReference>
<evidence type="ECO:0000256" key="16">
    <source>
        <dbReference type="ARBA" id="ARBA00049209"/>
    </source>
</evidence>
<accession>A0A6I8MIZ9</accession>
<comment type="similarity">
    <text evidence="17">Belongs to the NnrD/CARKD family.</text>
</comment>
<dbReference type="PROSITE" id="PS51383">
    <property type="entry name" value="YJEF_C_3"/>
    <property type="match status" value="1"/>
</dbReference>
<feature type="domain" description="YjeF N-terminal" evidence="21">
    <location>
        <begin position="9"/>
        <end position="198"/>
    </location>
</feature>
<evidence type="ECO:0000256" key="15">
    <source>
        <dbReference type="ARBA" id="ARBA00048238"/>
    </source>
</evidence>
<feature type="binding site" evidence="18">
    <location>
        <position position="111"/>
    </location>
    <ligand>
        <name>K(+)</name>
        <dbReference type="ChEBI" id="CHEBI:29103"/>
    </ligand>
</feature>
<comment type="similarity">
    <text evidence="18">Belongs to the NnrE/AIBP family.</text>
</comment>
<dbReference type="PROSITE" id="PS51385">
    <property type="entry name" value="YJEF_N"/>
    <property type="match status" value="1"/>
</dbReference>
<comment type="function">
    <text evidence="14 19">Bifunctional enzyme that catalyzes the epimerization of the S- and R-forms of NAD(P)HX and the dehydration of the S-form of NAD(P)HX at the expense of ADP, which is converted to AMP. This allows the repair of both epimers of NAD(P)HX, a damaged form of NAD(P)H that is a result of enzymatic or heat-dependent hydration.</text>
</comment>
<keyword evidence="8 17" id="KW-0521">NADP</keyword>
<dbReference type="InterPro" id="IPR030677">
    <property type="entry name" value="Nnr"/>
</dbReference>
<dbReference type="EMBL" id="LR738855">
    <property type="protein sequence ID" value="VZH86430.1"/>
    <property type="molecule type" value="Genomic_DNA"/>
</dbReference>
<feature type="binding site" evidence="17">
    <location>
        <position position="436"/>
    </location>
    <ligand>
        <name>AMP</name>
        <dbReference type="ChEBI" id="CHEBI:456215"/>
    </ligand>
</feature>
<comment type="function">
    <text evidence="17">Catalyzes the dehydration of the S-form of NAD(P)HX at the expense of ADP, which is converted to AMP. Together with NAD(P)HX epimerase, which catalyzes the epimerization of the S- and R-forms, the enzyme allows the repair of both epimers of NAD(P)HX, a damaged form of NAD(P)H that is a result of enzymatic or heat-dependent hydration.</text>
</comment>
<dbReference type="GO" id="GO:0046872">
    <property type="term" value="F:metal ion binding"/>
    <property type="evidence" value="ECO:0007669"/>
    <property type="project" value="UniProtKB-UniRule"/>
</dbReference>
<evidence type="ECO:0000256" key="7">
    <source>
        <dbReference type="ARBA" id="ARBA00022840"/>
    </source>
</evidence>
<feature type="binding site" evidence="17">
    <location>
        <position position="370"/>
    </location>
    <ligand>
        <name>(6S)-NADPHX</name>
        <dbReference type="ChEBI" id="CHEBI:64076"/>
    </ligand>
</feature>
<evidence type="ECO:0000256" key="3">
    <source>
        <dbReference type="ARBA" id="ARBA00006001"/>
    </source>
</evidence>
<dbReference type="HAMAP" id="MF_01966">
    <property type="entry name" value="NADHX_epimerase"/>
    <property type="match status" value="1"/>
</dbReference>
<evidence type="ECO:0000256" key="9">
    <source>
        <dbReference type="ARBA" id="ARBA00022958"/>
    </source>
</evidence>
<dbReference type="PANTHER" id="PTHR12592">
    <property type="entry name" value="ATP-DEPENDENT (S)-NAD(P)H-HYDRATE DEHYDRATASE FAMILY MEMBER"/>
    <property type="match status" value="1"/>
</dbReference>
<feature type="binding site" evidence="18">
    <location>
        <begin position="56"/>
        <end position="60"/>
    </location>
    <ligand>
        <name>(6S)-NADPHX</name>
        <dbReference type="ChEBI" id="CHEBI:64076"/>
    </ligand>
</feature>
<keyword evidence="6 17" id="KW-0547">Nucleotide-binding</keyword>
<protein>
    <recommendedName>
        <fullName evidence="19">Bifunctional NAD(P)H-hydrate repair enzyme</fullName>
    </recommendedName>
    <alternativeName>
        <fullName evidence="19">Nicotinamide nucleotide repair protein</fullName>
    </alternativeName>
    <domain>
        <recommendedName>
            <fullName evidence="19">ADP-dependent (S)-NAD(P)H-hydrate dehydratase</fullName>
            <ecNumber evidence="19">4.2.1.136</ecNumber>
        </recommendedName>
        <alternativeName>
            <fullName evidence="19">ADP-dependent NAD(P)HX dehydratase</fullName>
        </alternativeName>
    </domain>
    <domain>
        <recommendedName>
            <fullName evidence="19">NAD(P)H-hydrate epimerase</fullName>
            <ecNumber evidence="19">5.1.99.6</ecNumber>
        </recommendedName>
    </domain>
</protein>
<evidence type="ECO:0000259" key="21">
    <source>
        <dbReference type="PROSITE" id="PS51385"/>
    </source>
</evidence>
<keyword evidence="5 18" id="KW-0479">Metal-binding</keyword>
<keyword evidence="11 18" id="KW-0413">Isomerase</keyword>
<dbReference type="HAMAP" id="MF_01965">
    <property type="entry name" value="NADHX_dehydratase"/>
    <property type="match status" value="1"/>
</dbReference>
<evidence type="ECO:0000313" key="23">
    <source>
        <dbReference type="Proteomes" id="UP000423525"/>
    </source>
</evidence>
<dbReference type="Gene3D" id="3.40.1190.20">
    <property type="match status" value="1"/>
</dbReference>
<keyword evidence="10 17" id="KW-0520">NAD</keyword>
<dbReference type="AlphaFoldDB" id="A0A6I8MIZ9"/>
<evidence type="ECO:0000256" key="10">
    <source>
        <dbReference type="ARBA" id="ARBA00023027"/>
    </source>
</evidence>
<dbReference type="GO" id="GO:0110051">
    <property type="term" value="P:metabolite repair"/>
    <property type="evidence" value="ECO:0007669"/>
    <property type="project" value="TreeGrafter"/>
</dbReference>
<organism evidence="22 23">
    <name type="scientific">Corynebacterium rouxii</name>
    <dbReference type="NCBI Taxonomy" id="2719119"/>
    <lineage>
        <taxon>Bacteria</taxon>
        <taxon>Bacillati</taxon>
        <taxon>Actinomycetota</taxon>
        <taxon>Actinomycetes</taxon>
        <taxon>Mycobacteriales</taxon>
        <taxon>Corynebacteriaceae</taxon>
        <taxon>Corynebacterium</taxon>
    </lineage>
</organism>
<dbReference type="GO" id="GO:0046496">
    <property type="term" value="P:nicotinamide nucleotide metabolic process"/>
    <property type="evidence" value="ECO:0007669"/>
    <property type="project" value="UniProtKB-UniRule"/>
</dbReference>
<feature type="binding site" evidence="17">
    <location>
        <position position="265"/>
    </location>
    <ligand>
        <name>(6S)-NADPHX</name>
        <dbReference type="ChEBI" id="CHEBI:64076"/>
    </ligand>
</feature>
<feature type="binding site" evidence="18">
    <location>
        <position position="144"/>
    </location>
    <ligand>
        <name>(6S)-NADPHX</name>
        <dbReference type="ChEBI" id="CHEBI:64076"/>
    </ligand>
</feature>
<evidence type="ECO:0000256" key="5">
    <source>
        <dbReference type="ARBA" id="ARBA00022723"/>
    </source>
</evidence>
<evidence type="ECO:0000256" key="19">
    <source>
        <dbReference type="PIRNR" id="PIRNR017184"/>
    </source>
</evidence>
<evidence type="ECO:0000256" key="13">
    <source>
        <dbReference type="ARBA" id="ARBA00023268"/>
    </source>
</evidence>
<evidence type="ECO:0000256" key="8">
    <source>
        <dbReference type="ARBA" id="ARBA00022857"/>
    </source>
</evidence>
<dbReference type="Proteomes" id="UP000423525">
    <property type="component" value="Chromosome"/>
</dbReference>
<evidence type="ECO:0000256" key="2">
    <source>
        <dbReference type="ARBA" id="ARBA00000909"/>
    </source>
</evidence>
<evidence type="ECO:0000256" key="11">
    <source>
        <dbReference type="ARBA" id="ARBA00023235"/>
    </source>
</evidence>
<comment type="catalytic activity">
    <reaction evidence="16 17 19">
        <text>(6S)-NADPHX + ADP = AMP + phosphate + NADPH + H(+)</text>
        <dbReference type="Rhea" id="RHEA:32235"/>
        <dbReference type="ChEBI" id="CHEBI:15378"/>
        <dbReference type="ChEBI" id="CHEBI:43474"/>
        <dbReference type="ChEBI" id="CHEBI:57783"/>
        <dbReference type="ChEBI" id="CHEBI:64076"/>
        <dbReference type="ChEBI" id="CHEBI:456215"/>
        <dbReference type="ChEBI" id="CHEBI:456216"/>
        <dbReference type="EC" id="4.2.1.136"/>
    </reaction>
</comment>
<gene>
    <name evidence="17" type="primary">nnrD</name>
    <name evidence="18" type="synonym">nnrE</name>
    <name evidence="22" type="ORF">FRC0190_02340</name>
</gene>
<dbReference type="Pfam" id="PF03853">
    <property type="entry name" value="YjeF_N"/>
    <property type="match status" value="1"/>
</dbReference>
<evidence type="ECO:0000256" key="12">
    <source>
        <dbReference type="ARBA" id="ARBA00023239"/>
    </source>
</evidence>
<keyword evidence="9 18" id="KW-0630">Potassium</keyword>
<dbReference type="GO" id="GO:0052856">
    <property type="term" value="F:NAD(P)HX epimerase activity"/>
    <property type="evidence" value="ECO:0007669"/>
    <property type="project" value="UniProtKB-UniRule"/>
</dbReference>
<comment type="catalytic activity">
    <reaction evidence="15 17 19">
        <text>(6S)-NADHX + ADP = AMP + phosphate + NADH + H(+)</text>
        <dbReference type="Rhea" id="RHEA:32223"/>
        <dbReference type="ChEBI" id="CHEBI:15378"/>
        <dbReference type="ChEBI" id="CHEBI:43474"/>
        <dbReference type="ChEBI" id="CHEBI:57945"/>
        <dbReference type="ChEBI" id="CHEBI:64074"/>
        <dbReference type="ChEBI" id="CHEBI:456215"/>
        <dbReference type="ChEBI" id="CHEBI:456216"/>
        <dbReference type="EC" id="4.2.1.136"/>
    </reaction>
</comment>